<feature type="compositionally biased region" description="Basic residues" evidence="1">
    <location>
        <begin position="12"/>
        <end position="23"/>
    </location>
</feature>
<feature type="non-terminal residue" evidence="2">
    <location>
        <position position="70"/>
    </location>
</feature>
<sequence length="70" mass="8156">EASPKSALTKNPCHRRRRRRRPTPLHNGFLCKGPRQARSRYEGARPHWLARWRDPGPGRVHGRLVAVHHP</sequence>
<reference evidence="2 3" key="1">
    <citation type="journal article" date="2016" name="Mol. Biol. Evol.">
        <title>Comparative Genomics of Early-Diverging Mushroom-Forming Fungi Provides Insights into the Origins of Lignocellulose Decay Capabilities.</title>
        <authorList>
            <person name="Nagy L.G."/>
            <person name="Riley R."/>
            <person name="Tritt A."/>
            <person name="Adam C."/>
            <person name="Daum C."/>
            <person name="Floudas D."/>
            <person name="Sun H."/>
            <person name="Yadav J.S."/>
            <person name="Pangilinan J."/>
            <person name="Larsson K.H."/>
            <person name="Matsuura K."/>
            <person name="Barry K."/>
            <person name="Labutti K."/>
            <person name="Kuo R."/>
            <person name="Ohm R.A."/>
            <person name="Bhattacharya S.S."/>
            <person name="Shirouzu T."/>
            <person name="Yoshinaga Y."/>
            <person name="Martin F.M."/>
            <person name="Grigoriev I.V."/>
            <person name="Hibbett D.S."/>
        </authorList>
    </citation>
    <scope>NUCLEOTIDE SEQUENCE [LARGE SCALE GENOMIC DNA]</scope>
    <source>
        <strain evidence="2 3">HHB12029</strain>
    </source>
</reference>
<dbReference type="AlphaFoldDB" id="A0A165F2W3"/>
<proteinExistence type="predicted"/>
<dbReference type="Proteomes" id="UP000077266">
    <property type="component" value="Unassembled WGS sequence"/>
</dbReference>
<organism evidence="2 3">
    <name type="scientific">Exidia glandulosa HHB12029</name>
    <dbReference type="NCBI Taxonomy" id="1314781"/>
    <lineage>
        <taxon>Eukaryota</taxon>
        <taxon>Fungi</taxon>
        <taxon>Dikarya</taxon>
        <taxon>Basidiomycota</taxon>
        <taxon>Agaricomycotina</taxon>
        <taxon>Agaricomycetes</taxon>
        <taxon>Auriculariales</taxon>
        <taxon>Exidiaceae</taxon>
        <taxon>Exidia</taxon>
    </lineage>
</organism>
<keyword evidence="3" id="KW-1185">Reference proteome</keyword>
<feature type="non-terminal residue" evidence="2">
    <location>
        <position position="1"/>
    </location>
</feature>
<evidence type="ECO:0000256" key="1">
    <source>
        <dbReference type="SAM" id="MobiDB-lite"/>
    </source>
</evidence>
<protein>
    <submittedName>
        <fullName evidence="2">Uncharacterized protein</fullName>
    </submittedName>
</protein>
<dbReference type="InParanoid" id="A0A165F2W3"/>
<evidence type="ECO:0000313" key="3">
    <source>
        <dbReference type="Proteomes" id="UP000077266"/>
    </source>
</evidence>
<gene>
    <name evidence="2" type="ORF">EXIGLDRAFT_181846</name>
</gene>
<feature type="region of interest" description="Disordered" evidence="1">
    <location>
        <begin position="1"/>
        <end position="42"/>
    </location>
</feature>
<name>A0A165F2W3_EXIGL</name>
<dbReference type="EMBL" id="KV426104">
    <property type="protein sequence ID" value="KZV88263.1"/>
    <property type="molecule type" value="Genomic_DNA"/>
</dbReference>
<accession>A0A165F2W3</accession>
<evidence type="ECO:0000313" key="2">
    <source>
        <dbReference type="EMBL" id="KZV88263.1"/>
    </source>
</evidence>